<dbReference type="EMBL" id="FQNF01000023">
    <property type="protein sequence ID" value="SGZ39436.1"/>
    <property type="molecule type" value="Genomic_DNA"/>
</dbReference>
<name>A0A1L0B0W5_9ASCO</name>
<comment type="similarity">
    <text evidence="1">Belongs to the Mo25 family.</text>
</comment>
<dbReference type="GO" id="GO:0035556">
    <property type="term" value="P:intracellular signal transduction"/>
    <property type="evidence" value="ECO:0007669"/>
    <property type="project" value="TreeGrafter"/>
</dbReference>
<dbReference type="Pfam" id="PF08569">
    <property type="entry name" value="Mo25"/>
    <property type="match status" value="1"/>
</dbReference>
<gene>
    <name evidence="2" type="ORF">HGUI_01636</name>
</gene>
<dbReference type="InterPro" id="IPR016024">
    <property type="entry name" value="ARM-type_fold"/>
</dbReference>
<evidence type="ECO:0000313" key="2">
    <source>
        <dbReference type="EMBL" id="SGZ39436.1"/>
    </source>
</evidence>
<evidence type="ECO:0000256" key="1">
    <source>
        <dbReference type="ARBA" id="ARBA00011012"/>
    </source>
</evidence>
<accession>A0A1L0B0W5</accession>
<dbReference type="InterPro" id="IPR011989">
    <property type="entry name" value="ARM-like"/>
</dbReference>
<keyword evidence="3" id="KW-1185">Reference proteome</keyword>
<proteinExistence type="inferred from homology"/>
<protein>
    <recommendedName>
        <fullName evidence="4">Protein HYM1</fullName>
    </recommendedName>
</protein>
<dbReference type="PANTHER" id="PTHR10182">
    <property type="entry name" value="CALCIUM-BINDING PROTEIN 39-RELATED"/>
    <property type="match status" value="1"/>
</dbReference>
<reference evidence="3" key="1">
    <citation type="submission" date="2016-11" db="EMBL/GenBank/DDBJ databases">
        <authorList>
            <person name="Guldener U."/>
        </authorList>
    </citation>
    <scope>NUCLEOTIDE SEQUENCE [LARGE SCALE GENOMIC DNA]</scope>
</reference>
<dbReference type="OrthoDB" id="3972288at2759"/>
<organism evidence="2 3">
    <name type="scientific">Hanseniaspora guilliermondii</name>
    <dbReference type="NCBI Taxonomy" id="56406"/>
    <lineage>
        <taxon>Eukaryota</taxon>
        <taxon>Fungi</taxon>
        <taxon>Dikarya</taxon>
        <taxon>Ascomycota</taxon>
        <taxon>Saccharomycotina</taxon>
        <taxon>Saccharomycetes</taxon>
        <taxon>Saccharomycodales</taxon>
        <taxon>Saccharomycodaceae</taxon>
        <taxon>Hanseniaspora</taxon>
    </lineage>
</organism>
<dbReference type="AlphaFoldDB" id="A0A1L0B0W5"/>
<sequence>MSFWSKKTSQTTSFNGSKTCFDYIGKIFEQLSKIDNCIIHSNSLGNSNGTISETLNDLKVKSNTSSLSPVQGGKITFKNLQLCTAINKETNTDLLVGYVEEISKCLSSLKKMILEENSINENGNNSGSSFNLNSIDSDPIIKDRNLINNADHFANGDSDLNLDINKNTYVYYNIEFLKNAVKHEKTVSEIIYSIFFKYNLLNSLLLKFSILDFESRKNITILFTNGFGKLVDKKFLYIDYMSSNTDSIILLLILLENSKHLPQHNVENYLAIGSILEECIKYEQLSRFVINQNYESGVVWKLLDNCMIPQFEISTQSFILINLLFLRNTKLISNEFFNNKSNLNIFIQKINTMLKHGDYVAKRQSIKILSTMILGRGFSQLMTTYISNPENLKLTMLLLNDTSKNLQLEAFNIFKVFVANPNKPKSVCDILLTNREKLIKFVTKNFVDSPDRNLKREKQYIVNVLEDLPESYKKQFCDEANIAEEPTLSST</sequence>
<dbReference type="InterPro" id="IPR013878">
    <property type="entry name" value="Mo25"/>
</dbReference>
<evidence type="ECO:0000313" key="3">
    <source>
        <dbReference type="Proteomes" id="UP000183365"/>
    </source>
</evidence>
<dbReference type="PANTHER" id="PTHR10182:SF3">
    <property type="entry name" value="PROTEIN MO25"/>
    <property type="match status" value="1"/>
</dbReference>
<dbReference type="Gene3D" id="1.25.10.10">
    <property type="entry name" value="Leucine-rich Repeat Variant"/>
    <property type="match status" value="1"/>
</dbReference>
<dbReference type="VEuPathDB" id="FungiDB:HGUI_01636"/>
<dbReference type="Proteomes" id="UP000183365">
    <property type="component" value="Unassembled WGS sequence"/>
</dbReference>
<dbReference type="SUPFAM" id="SSF48371">
    <property type="entry name" value="ARM repeat"/>
    <property type="match status" value="1"/>
</dbReference>
<evidence type="ECO:0008006" key="4">
    <source>
        <dbReference type="Google" id="ProtNLM"/>
    </source>
</evidence>
<dbReference type="GO" id="GO:0043539">
    <property type="term" value="F:protein serine/threonine kinase activator activity"/>
    <property type="evidence" value="ECO:0007669"/>
    <property type="project" value="TreeGrafter"/>
</dbReference>